<organism evidence="8 9">
    <name type="scientific">Gordonia soli NBRC 108243</name>
    <dbReference type="NCBI Taxonomy" id="1223545"/>
    <lineage>
        <taxon>Bacteria</taxon>
        <taxon>Bacillati</taxon>
        <taxon>Actinomycetota</taxon>
        <taxon>Actinomycetes</taxon>
        <taxon>Mycobacteriales</taxon>
        <taxon>Gordoniaceae</taxon>
        <taxon>Gordonia</taxon>
    </lineage>
</organism>
<dbReference type="GO" id="GO:0035657">
    <property type="term" value="C:eRF1 methyltransferase complex"/>
    <property type="evidence" value="ECO:0007669"/>
    <property type="project" value="TreeGrafter"/>
</dbReference>
<dbReference type="OrthoDB" id="129465at2"/>
<reference evidence="8 9" key="1">
    <citation type="submission" date="2013-01" db="EMBL/GenBank/DDBJ databases">
        <title>Whole genome shotgun sequence of Gordonia soli NBRC 108243.</title>
        <authorList>
            <person name="Isaki-Nakamura S."/>
            <person name="Hosoyama A."/>
            <person name="Tsuchikane K."/>
            <person name="Ando Y."/>
            <person name="Baba S."/>
            <person name="Ohji S."/>
            <person name="Hamada M."/>
            <person name="Tamura T."/>
            <person name="Yamazoe A."/>
            <person name="Yamazaki S."/>
            <person name="Fujita N."/>
        </authorList>
    </citation>
    <scope>NUCLEOTIDE SEQUENCE [LARGE SCALE GENOMIC DNA]</scope>
    <source>
        <strain evidence="8 9">NBRC 108243</strain>
    </source>
</reference>
<dbReference type="Pfam" id="PF25004">
    <property type="entry name" value="DUF7782"/>
    <property type="match status" value="1"/>
</dbReference>
<dbReference type="InterPro" id="IPR056684">
    <property type="entry name" value="DUF7782"/>
</dbReference>
<dbReference type="GO" id="GO:0008170">
    <property type="term" value="F:N-methyltransferase activity"/>
    <property type="evidence" value="ECO:0007669"/>
    <property type="project" value="UniProtKB-ARBA"/>
</dbReference>
<feature type="domain" description="Methyltransferase small" evidence="5">
    <location>
        <begin position="175"/>
        <end position="301"/>
    </location>
</feature>
<dbReference type="InterPro" id="IPR055487">
    <property type="entry name" value="DUF7059"/>
</dbReference>
<dbReference type="eggNOG" id="COG2890">
    <property type="taxonomic scope" value="Bacteria"/>
</dbReference>
<evidence type="ECO:0000256" key="2">
    <source>
        <dbReference type="ARBA" id="ARBA00022603"/>
    </source>
</evidence>
<dbReference type="InterPro" id="IPR007848">
    <property type="entry name" value="Small_mtfrase_dom"/>
</dbReference>
<dbReference type="InterPro" id="IPR052190">
    <property type="entry name" value="Euk-Arch_PrmC-MTase"/>
</dbReference>
<dbReference type="Pfam" id="PF05175">
    <property type="entry name" value="MTS"/>
    <property type="match status" value="1"/>
</dbReference>
<proteinExistence type="inferred from homology"/>
<sequence>MADVERAGSQSTGATRRLPLTDGDVVDALGVDLRAAGFTSDGVGAVLGDEANEALGRGVWWPAIHATEHVDAERRSLAVLIRLFLLGSDEPEEVVVQAFPGVGLDALRREGVLEIVGDADGMGDGQVSVRAILDIRPHADDQRDYLVISDQDAALRPGPVHHDHVLGIGGASVSLARAVIRDPVGRALDLGTGCGIQALHLSGHCDTVVATDTNDRALALAAATARLNGLEWDLRPGSLFEPVAGERFDLIVSNPPFVVGAGEQDYIYRDSGMAGDTICAALVAGLADHLNPGGTAQILANWVVRDPEDWSARPREWLADTGLDAWVVQRELADPVSYVSLWLSDAGETAEQSAARGGRWLQWFSDQGIVGIGMGVITVRLPEVAGSRGPDQVFEEILAAGEEVTGHEAAAFLRRRAYLRDTSDAELLAARLSTAPVMLTAQSLPGPEGWQEIASSVNRPGGPGATVAVDEVSRALFAGCRGEVPLAMLIDLLAGFHGVDSDALAEAALPVVREAITRGILYQAE</sequence>
<dbReference type="PANTHER" id="PTHR45875:SF1">
    <property type="entry name" value="METHYLTRANSFERASE N6AMT1"/>
    <property type="match status" value="1"/>
</dbReference>
<dbReference type="AlphaFoldDB" id="M0QKZ7"/>
<dbReference type="EMBL" id="BANX01000020">
    <property type="protein sequence ID" value="GAC69114.1"/>
    <property type="molecule type" value="Genomic_DNA"/>
</dbReference>
<evidence type="ECO:0000259" key="7">
    <source>
        <dbReference type="Pfam" id="PF25004"/>
    </source>
</evidence>
<dbReference type="Pfam" id="PF23186">
    <property type="entry name" value="DUF7059"/>
    <property type="match status" value="1"/>
</dbReference>
<dbReference type="GO" id="GO:0008276">
    <property type="term" value="F:protein methyltransferase activity"/>
    <property type="evidence" value="ECO:0007669"/>
    <property type="project" value="TreeGrafter"/>
</dbReference>
<dbReference type="CDD" id="cd02440">
    <property type="entry name" value="AdoMet_MTases"/>
    <property type="match status" value="1"/>
</dbReference>
<dbReference type="GO" id="GO:0008757">
    <property type="term" value="F:S-adenosylmethionine-dependent methyltransferase activity"/>
    <property type="evidence" value="ECO:0007669"/>
    <property type="project" value="TreeGrafter"/>
</dbReference>
<dbReference type="InterPro" id="IPR029063">
    <property type="entry name" value="SAM-dependent_MTases_sf"/>
</dbReference>
<feature type="domain" description="DUF7782" evidence="7">
    <location>
        <begin position="410"/>
        <end position="522"/>
    </location>
</feature>
<dbReference type="Gene3D" id="3.40.50.150">
    <property type="entry name" value="Vaccinia Virus protein VP39"/>
    <property type="match status" value="1"/>
</dbReference>
<dbReference type="GO" id="GO:0032259">
    <property type="term" value="P:methylation"/>
    <property type="evidence" value="ECO:0007669"/>
    <property type="project" value="UniProtKB-KW"/>
</dbReference>
<feature type="domain" description="DUF7059" evidence="6">
    <location>
        <begin position="35"/>
        <end position="119"/>
    </location>
</feature>
<dbReference type="PANTHER" id="PTHR45875">
    <property type="entry name" value="METHYLTRANSFERASE N6AMT1"/>
    <property type="match status" value="1"/>
</dbReference>
<evidence type="ECO:0000313" key="8">
    <source>
        <dbReference type="EMBL" id="GAC69114.1"/>
    </source>
</evidence>
<dbReference type="InterPro" id="IPR002052">
    <property type="entry name" value="DNA_methylase_N6_adenine_CS"/>
</dbReference>
<keyword evidence="9" id="KW-1185">Reference proteome</keyword>
<evidence type="ECO:0000259" key="6">
    <source>
        <dbReference type="Pfam" id="PF23186"/>
    </source>
</evidence>
<comment type="caution">
    <text evidence="8">The sequence shown here is derived from an EMBL/GenBank/DDBJ whole genome shotgun (WGS) entry which is preliminary data.</text>
</comment>
<dbReference type="STRING" id="1223545.GS4_20_01800"/>
<evidence type="ECO:0000256" key="1">
    <source>
        <dbReference type="ARBA" id="ARBA00006149"/>
    </source>
</evidence>
<dbReference type="GO" id="GO:0003676">
    <property type="term" value="F:nucleic acid binding"/>
    <property type="evidence" value="ECO:0007669"/>
    <property type="project" value="InterPro"/>
</dbReference>
<evidence type="ECO:0000259" key="5">
    <source>
        <dbReference type="Pfam" id="PF05175"/>
    </source>
</evidence>
<evidence type="ECO:0000313" key="9">
    <source>
        <dbReference type="Proteomes" id="UP000011666"/>
    </source>
</evidence>
<protein>
    <submittedName>
        <fullName evidence="8">Uncharacterized protein</fullName>
    </submittedName>
</protein>
<accession>M0QKZ7</accession>
<comment type="similarity">
    <text evidence="1">Belongs to the eukaryotic/archaeal PrmC-related family.</text>
</comment>
<dbReference type="PROSITE" id="PS00092">
    <property type="entry name" value="N6_MTASE"/>
    <property type="match status" value="1"/>
</dbReference>
<keyword evidence="4" id="KW-0949">S-adenosyl-L-methionine</keyword>
<evidence type="ECO:0000256" key="3">
    <source>
        <dbReference type="ARBA" id="ARBA00022679"/>
    </source>
</evidence>
<name>M0QKZ7_9ACTN</name>
<keyword evidence="3" id="KW-0808">Transferase</keyword>
<dbReference type="SUPFAM" id="SSF53335">
    <property type="entry name" value="S-adenosyl-L-methionine-dependent methyltransferases"/>
    <property type="match status" value="1"/>
</dbReference>
<dbReference type="Proteomes" id="UP000011666">
    <property type="component" value="Unassembled WGS sequence"/>
</dbReference>
<dbReference type="RefSeq" id="WP_007621850.1">
    <property type="nucleotide sequence ID" value="NZ_BANX01000020.1"/>
</dbReference>
<evidence type="ECO:0000256" key="4">
    <source>
        <dbReference type="ARBA" id="ARBA00022691"/>
    </source>
</evidence>
<keyword evidence="2" id="KW-0489">Methyltransferase</keyword>
<gene>
    <name evidence="8" type="ORF">GS4_20_01800</name>
</gene>